<dbReference type="Pfam" id="PF00805">
    <property type="entry name" value="Pentapeptide"/>
    <property type="match status" value="1"/>
</dbReference>
<dbReference type="PANTHER" id="PTHR14136">
    <property type="entry name" value="BTB_POZ DOMAIN-CONTAINING PROTEIN KCTD9"/>
    <property type="match status" value="1"/>
</dbReference>
<gene>
    <name evidence="1" type="ORF">IAA97_06840</name>
</gene>
<dbReference type="AlphaFoldDB" id="A0A9D9E1C8"/>
<organism evidence="1 2">
    <name type="scientific">Candidatus Ornithospirochaeta stercoripullorum</name>
    <dbReference type="NCBI Taxonomy" id="2840899"/>
    <lineage>
        <taxon>Bacteria</taxon>
        <taxon>Pseudomonadati</taxon>
        <taxon>Spirochaetota</taxon>
        <taxon>Spirochaetia</taxon>
        <taxon>Spirochaetales</taxon>
        <taxon>Spirochaetaceae</taxon>
        <taxon>Spirochaetaceae incertae sedis</taxon>
        <taxon>Candidatus Ornithospirochaeta</taxon>
    </lineage>
</organism>
<dbReference type="Proteomes" id="UP000823615">
    <property type="component" value="Unassembled WGS sequence"/>
</dbReference>
<protein>
    <submittedName>
        <fullName evidence="1">Pentapeptide repeat-containing protein</fullName>
    </submittedName>
</protein>
<dbReference type="InterPro" id="IPR051082">
    <property type="entry name" value="Pentapeptide-BTB/POZ_domain"/>
</dbReference>
<name>A0A9D9E1C8_9SPIO</name>
<dbReference type="InterPro" id="IPR001646">
    <property type="entry name" value="5peptide_repeat"/>
</dbReference>
<accession>A0A9D9E1C8</accession>
<dbReference type="PANTHER" id="PTHR14136:SF17">
    <property type="entry name" value="BTB_POZ DOMAIN-CONTAINING PROTEIN KCTD9"/>
    <property type="match status" value="1"/>
</dbReference>
<comment type="caution">
    <text evidence="1">The sequence shown here is derived from an EMBL/GenBank/DDBJ whole genome shotgun (WGS) entry which is preliminary data.</text>
</comment>
<evidence type="ECO:0000313" key="2">
    <source>
        <dbReference type="Proteomes" id="UP000823615"/>
    </source>
</evidence>
<proteinExistence type="predicted"/>
<dbReference type="EMBL" id="JADIMT010000079">
    <property type="protein sequence ID" value="MBO8436678.1"/>
    <property type="molecule type" value="Genomic_DNA"/>
</dbReference>
<reference evidence="1" key="1">
    <citation type="submission" date="2020-10" db="EMBL/GenBank/DDBJ databases">
        <authorList>
            <person name="Gilroy R."/>
        </authorList>
    </citation>
    <scope>NUCLEOTIDE SEQUENCE</scope>
    <source>
        <strain evidence="1">7293</strain>
    </source>
</reference>
<evidence type="ECO:0000313" key="1">
    <source>
        <dbReference type="EMBL" id="MBO8436678.1"/>
    </source>
</evidence>
<dbReference type="Gene3D" id="2.160.20.80">
    <property type="entry name" value="E3 ubiquitin-protein ligase SopA"/>
    <property type="match status" value="2"/>
</dbReference>
<sequence length="197" mass="22279">MFSLKRCEHADCDKYSFNGGRWCYHHSPDKEQLKKAVIDAFLNGPAVRDISITAADFRSMDTSRGLKITGVNLAFCVFDKCTFTDTSVRSSYFDGCLFVNCSFQGMDVRYSAFATSTFISCSINDSTVIHTNFMGIETENCDFSGNDFYYSNFSLSHLVDTSLEDCNLKRTSFRSAQTKNTSFKYSNPEEAYLRKGD</sequence>
<reference evidence="1" key="2">
    <citation type="journal article" date="2021" name="PeerJ">
        <title>Extensive microbial diversity within the chicken gut microbiome revealed by metagenomics and culture.</title>
        <authorList>
            <person name="Gilroy R."/>
            <person name="Ravi A."/>
            <person name="Getino M."/>
            <person name="Pursley I."/>
            <person name="Horton D.L."/>
            <person name="Alikhan N.F."/>
            <person name="Baker D."/>
            <person name="Gharbi K."/>
            <person name="Hall N."/>
            <person name="Watson M."/>
            <person name="Adriaenssens E.M."/>
            <person name="Foster-Nyarko E."/>
            <person name="Jarju S."/>
            <person name="Secka A."/>
            <person name="Antonio M."/>
            <person name="Oren A."/>
            <person name="Chaudhuri R.R."/>
            <person name="La Ragione R."/>
            <person name="Hildebrand F."/>
            <person name="Pallen M.J."/>
        </authorList>
    </citation>
    <scope>NUCLEOTIDE SEQUENCE</scope>
    <source>
        <strain evidence="1">7293</strain>
    </source>
</reference>
<dbReference type="SUPFAM" id="SSF141571">
    <property type="entry name" value="Pentapeptide repeat-like"/>
    <property type="match status" value="1"/>
</dbReference>